<dbReference type="RefSeq" id="WP_070368072.1">
    <property type="nucleotide sequence ID" value="NZ_MIQE01000016.1"/>
</dbReference>
<dbReference type="Gene3D" id="3.90.550.20">
    <property type="match status" value="1"/>
</dbReference>
<accession>A0A1E7XBU5</accession>
<evidence type="ECO:0000256" key="2">
    <source>
        <dbReference type="SAM" id="Phobius"/>
    </source>
</evidence>
<dbReference type="AlphaFoldDB" id="A0A1E7XBU5"/>
<dbReference type="Pfam" id="PF04488">
    <property type="entry name" value="Gly_transf_sug"/>
    <property type="match status" value="1"/>
</dbReference>
<evidence type="ECO:0000256" key="1">
    <source>
        <dbReference type="ARBA" id="ARBA00022679"/>
    </source>
</evidence>
<keyword evidence="2" id="KW-0472">Membrane</keyword>
<dbReference type="GO" id="GO:0000030">
    <property type="term" value="F:mannosyltransferase activity"/>
    <property type="evidence" value="ECO:0007669"/>
    <property type="project" value="TreeGrafter"/>
</dbReference>
<dbReference type="InterPro" id="IPR029044">
    <property type="entry name" value="Nucleotide-diphossugar_trans"/>
</dbReference>
<dbReference type="Proteomes" id="UP000177010">
    <property type="component" value="Unassembled WGS sequence"/>
</dbReference>
<dbReference type="InterPro" id="IPR051706">
    <property type="entry name" value="Glycosyltransferase_domain"/>
</dbReference>
<keyword evidence="2" id="KW-1133">Transmembrane helix</keyword>
<name>A0A1E7XBU5_9LACO</name>
<keyword evidence="2" id="KW-0812">Transmembrane</keyword>
<keyword evidence="1 3" id="KW-0808">Transferase</keyword>
<sequence length="245" mass="28839">MIPKIIHYVWVGGGDKPRDIQRCINSWKRKLPDFKFMEWNEHNFPIMKFPFAKRAFEEKQWAFVSDVIRIAVMYEYGGIYLDCDVKIIKDLSPFLNESVFIGFEDDSHPFTAVFGAEPKHQLFKDIMNFYNSVDLGTRVDFQRFVNTTIISELLINNFNCQPNGKEQILETGIHVYPSSFFCYPSSHSIAVHVFLGSWLKESGTMFSRFKERWRLSLSSQLQCGIYSAFMILVYRLILKKDDHRR</sequence>
<feature type="transmembrane region" description="Helical" evidence="2">
    <location>
        <begin position="219"/>
        <end position="238"/>
    </location>
</feature>
<protein>
    <submittedName>
        <fullName evidence="3">Glycosyltransferase sugar-binding region containing DXD motif protein</fullName>
    </submittedName>
</protein>
<proteinExistence type="predicted"/>
<evidence type="ECO:0000313" key="3">
    <source>
        <dbReference type="EMBL" id="OFA10603.1"/>
    </source>
</evidence>
<dbReference type="GO" id="GO:0016020">
    <property type="term" value="C:membrane"/>
    <property type="evidence" value="ECO:0007669"/>
    <property type="project" value="GOC"/>
</dbReference>
<reference evidence="3 4" key="1">
    <citation type="submission" date="2016-09" db="EMBL/GenBank/DDBJ databases">
        <title>Genome Sequence of Lactobacillus sunkii Strain CG01.</title>
        <authorList>
            <person name="Poehlein A."/>
            <person name="Gabris C."/>
            <person name="Bengelsdorf F.R."/>
            <person name="Duerre P."/>
            <person name="Daniel R."/>
        </authorList>
    </citation>
    <scope>NUCLEOTIDE SEQUENCE [LARGE SCALE GENOMIC DNA]</scope>
    <source>
        <strain evidence="3 4">CG_D</strain>
    </source>
</reference>
<dbReference type="STRING" id="481719.LASUN_16710"/>
<comment type="caution">
    <text evidence="3">The sequence shown here is derived from an EMBL/GenBank/DDBJ whole genome shotgun (WGS) entry which is preliminary data.</text>
</comment>
<dbReference type="SUPFAM" id="SSF53448">
    <property type="entry name" value="Nucleotide-diphospho-sugar transferases"/>
    <property type="match status" value="1"/>
</dbReference>
<organism evidence="3 4">
    <name type="scientific">Lentilactobacillus sunkii</name>
    <dbReference type="NCBI Taxonomy" id="481719"/>
    <lineage>
        <taxon>Bacteria</taxon>
        <taxon>Bacillati</taxon>
        <taxon>Bacillota</taxon>
        <taxon>Bacilli</taxon>
        <taxon>Lactobacillales</taxon>
        <taxon>Lactobacillaceae</taxon>
        <taxon>Lentilactobacillus</taxon>
    </lineage>
</organism>
<dbReference type="GO" id="GO:0051999">
    <property type="term" value="P:mannosyl-inositol phosphorylceramide biosynthetic process"/>
    <property type="evidence" value="ECO:0007669"/>
    <property type="project" value="TreeGrafter"/>
</dbReference>
<dbReference type="PANTHER" id="PTHR32385">
    <property type="entry name" value="MANNOSYL PHOSPHORYLINOSITOL CERAMIDE SYNTHASE"/>
    <property type="match status" value="1"/>
</dbReference>
<gene>
    <name evidence="3" type="ORF">LASUN_16710</name>
</gene>
<evidence type="ECO:0000313" key="4">
    <source>
        <dbReference type="Proteomes" id="UP000177010"/>
    </source>
</evidence>
<dbReference type="PANTHER" id="PTHR32385:SF15">
    <property type="entry name" value="INOSITOL PHOSPHOCERAMIDE MANNOSYLTRANSFERASE 1"/>
    <property type="match status" value="1"/>
</dbReference>
<dbReference type="EMBL" id="MIQE01000016">
    <property type="protein sequence ID" value="OFA10603.1"/>
    <property type="molecule type" value="Genomic_DNA"/>
</dbReference>
<dbReference type="InterPro" id="IPR007577">
    <property type="entry name" value="GlycoTrfase_DXD_sugar-bd_CS"/>
</dbReference>